<evidence type="ECO:0000313" key="3">
    <source>
        <dbReference type="Proteomes" id="UP001211065"/>
    </source>
</evidence>
<dbReference type="PANTHER" id="PTHR22091:SF1">
    <property type="entry name" value="COILED-COIL DOMAIN-CONTAINING PROTEIN 77"/>
    <property type="match status" value="1"/>
</dbReference>
<organism evidence="2 3">
    <name type="scientific">Clydaea vesicula</name>
    <dbReference type="NCBI Taxonomy" id="447962"/>
    <lineage>
        <taxon>Eukaryota</taxon>
        <taxon>Fungi</taxon>
        <taxon>Fungi incertae sedis</taxon>
        <taxon>Chytridiomycota</taxon>
        <taxon>Chytridiomycota incertae sedis</taxon>
        <taxon>Chytridiomycetes</taxon>
        <taxon>Lobulomycetales</taxon>
        <taxon>Lobulomycetaceae</taxon>
        <taxon>Clydaea</taxon>
    </lineage>
</organism>
<comment type="caution">
    <text evidence="2">The sequence shown here is derived from an EMBL/GenBank/DDBJ whole genome shotgun (WGS) entry which is preliminary data.</text>
</comment>
<dbReference type="Proteomes" id="UP001211065">
    <property type="component" value="Unassembled WGS sequence"/>
</dbReference>
<feature type="coiled-coil region" evidence="1">
    <location>
        <begin position="19"/>
        <end position="70"/>
    </location>
</feature>
<dbReference type="EMBL" id="JADGJW010000135">
    <property type="protein sequence ID" value="KAJ3223318.1"/>
    <property type="molecule type" value="Genomic_DNA"/>
</dbReference>
<dbReference type="AlphaFoldDB" id="A0AAD5XX60"/>
<proteinExistence type="predicted"/>
<dbReference type="PANTHER" id="PTHR22091">
    <property type="entry name" value="COILED-COIL DOMAIN-CONTAINING PROTEIN 77"/>
    <property type="match status" value="1"/>
</dbReference>
<name>A0AAD5XX60_9FUNG</name>
<protein>
    <submittedName>
        <fullName evidence="2">Coiled-coil domain-containing protein 77</fullName>
    </submittedName>
</protein>
<feature type="coiled-coil region" evidence="1">
    <location>
        <begin position="220"/>
        <end position="267"/>
    </location>
</feature>
<dbReference type="InterPro" id="IPR037696">
    <property type="entry name" value="CCDC77"/>
</dbReference>
<reference evidence="2" key="1">
    <citation type="submission" date="2020-05" db="EMBL/GenBank/DDBJ databases">
        <title>Phylogenomic resolution of chytrid fungi.</title>
        <authorList>
            <person name="Stajich J.E."/>
            <person name="Amses K."/>
            <person name="Simmons R."/>
            <person name="Seto K."/>
            <person name="Myers J."/>
            <person name="Bonds A."/>
            <person name="Quandt C.A."/>
            <person name="Barry K."/>
            <person name="Liu P."/>
            <person name="Grigoriev I."/>
            <person name="Longcore J.E."/>
            <person name="James T.Y."/>
        </authorList>
    </citation>
    <scope>NUCLEOTIDE SEQUENCE</scope>
    <source>
        <strain evidence="2">JEL0476</strain>
    </source>
</reference>
<evidence type="ECO:0000313" key="2">
    <source>
        <dbReference type="EMBL" id="KAJ3223318.1"/>
    </source>
</evidence>
<evidence type="ECO:0000256" key="1">
    <source>
        <dbReference type="SAM" id="Coils"/>
    </source>
</evidence>
<feature type="coiled-coil region" evidence="1">
    <location>
        <begin position="295"/>
        <end position="322"/>
    </location>
</feature>
<gene>
    <name evidence="2" type="primary">CCDC77</name>
    <name evidence="2" type="ORF">HK099_001292</name>
</gene>
<keyword evidence="3" id="KW-1185">Reference proteome</keyword>
<sequence length="423" mass="49944">MLQELPLSNDLLKYYREKLETFQTEHAILLEEVERIRVEHSEHHKTQWQLHKVTNELADLQIKLSDNNKALFDERKNFYFNIVQELKDRKKIRYLLATTGLPEEEITYLKDNLSKKVVKISNTVDKNKNIGNQKSQGSERDLIILEDEIEALKLELFSCHTQLDEQKEVFQESISNLIKDRNIKDQEEAIRREHGIDNNKIADLLKQVERLRSLTRENTRELLQTKKDVQKRERNLVEEKILLIQEINDLKKNLTKQEDRAVNAEKTIEIKVTKKQETLVNGKEKEKYLCLFITIIDLRNQLGKHEEELRTLRTQYDEMEIAHKKRHAQLVQRAEQVASSYVALRKRRDYEIEGFTNDIKMLRKQLRNLEKSVLKYGPLEDKELTLLDIARQTGLKAEKIASTLSDLKSKVYSTENKLSSLAF</sequence>
<accession>A0AAD5XX60</accession>
<keyword evidence="1" id="KW-0175">Coiled coil</keyword>